<accession>A0ABN7A6V7</accession>
<organism evidence="2 3">
    <name type="scientific">Nesidiocoris tenuis</name>
    <dbReference type="NCBI Taxonomy" id="355587"/>
    <lineage>
        <taxon>Eukaryota</taxon>
        <taxon>Metazoa</taxon>
        <taxon>Ecdysozoa</taxon>
        <taxon>Arthropoda</taxon>
        <taxon>Hexapoda</taxon>
        <taxon>Insecta</taxon>
        <taxon>Pterygota</taxon>
        <taxon>Neoptera</taxon>
        <taxon>Paraneoptera</taxon>
        <taxon>Hemiptera</taxon>
        <taxon>Heteroptera</taxon>
        <taxon>Panheteroptera</taxon>
        <taxon>Cimicomorpha</taxon>
        <taxon>Miridae</taxon>
        <taxon>Dicyphina</taxon>
        <taxon>Nesidiocoris</taxon>
    </lineage>
</organism>
<evidence type="ECO:0000313" key="2">
    <source>
        <dbReference type="EMBL" id="BES87988.1"/>
    </source>
</evidence>
<sequence>MASFDQKFPMLVAYRRVYNAEDKIVAAMLGAGLEEYITAGFTMEDVSTPLHGNNSIGSIAKSIRNAQTTSDAVQVNVENRHRFSDSTSRSSASSAPTTPVYSYSYSYSSSAGSVFRAKHTRMLSHYSSPGAKKEAQLEQILQELYQMEKDLSLKKAP</sequence>
<protein>
    <submittedName>
        <fullName evidence="2">Uncharacterized protein</fullName>
    </submittedName>
</protein>
<evidence type="ECO:0000256" key="1">
    <source>
        <dbReference type="SAM" id="MobiDB-lite"/>
    </source>
</evidence>
<dbReference type="Proteomes" id="UP001307889">
    <property type="component" value="Chromosome 1"/>
</dbReference>
<name>A0ABN7A6V7_9HEMI</name>
<reference evidence="2 3" key="1">
    <citation type="submission" date="2023-09" db="EMBL/GenBank/DDBJ databases">
        <title>Nesidiocoris tenuis whole genome shotgun sequence.</title>
        <authorList>
            <person name="Shibata T."/>
            <person name="Shimoda M."/>
            <person name="Kobayashi T."/>
            <person name="Uehara T."/>
        </authorList>
    </citation>
    <scope>NUCLEOTIDE SEQUENCE [LARGE SCALE GENOMIC DNA]</scope>
    <source>
        <strain evidence="2 3">Japan</strain>
    </source>
</reference>
<feature type="region of interest" description="Disordered" evidence="1">
    <location>
        <begin position="76"/>
        <end position="99"/>
    </location>
</feature>
<dbReference type="EMBL" id="AP028909">
    <property type="protein sequence ID" value="BES87988.1"/>
    <property type="molecule type" value="Genomic_DNA"/>
</dbReference>
<proteinExistence type="predicted"/>
<feature type="compositionally biased region" description="Low complexity" evidence="1">
    <location>
        <begin position="85"/>
        <end position="99"/>
    </location>
</feature>
<evidence type="ECO:0000313" key="3">
    <source>
        <dbReference type="Proteomes" id="UP001307889"/>
    </source>
</evidence>
<keyword evidence="3" id="KW-1185">Reference proteome</keyword>
<gene>
    <name evidence="2" type="ORF">NTJ_00794</name>
</gene>